<dbReference type="Proteomes" id="UP001217089">
    <property type="component" value="Unassembled WGS sequence"/>
</dbReference>
<evidence type="ECO:0000313" key="3">
    <source>
        <dbReference type="Proteomes" id="UP001217089"/>
    </source>
</evidence>
<dbReference type="EMBL" id="JARBDR010000342">
    <property type="protein sequence ID" value="KAJ8313799.1"/>
    <property type="molecule type" value="Genomic_DNA"/>
</dbReference>
<accession>A0ABQ9F8Z1</accession>
<evidence type="ECO:0000313" key="2">
    <source>
        <dbReference type="EMBL" id="KAJ8313799.1"/>
    </source>
</evidence>
<sequence length="193" mass="22039">MIWNSVTKLYISPMADGSEENIYKTDKEETEKDSKPDIEETEKDSKPDIEEIEKDSKTGMDGNKYTKFVTSLEPKLEELESVYVDSEKPGEKMDRPKTAKETIGAAIGGIRNDSRRFYRFVKKYIRRRKNKPTEVQVISIVPEDFHTTWASRQASSAISRSSVDSETSTESGFSKDSSLQVVHDMENEFCIES</sequence>
<feature type="compositionally biased region" description="Basic and acidic residues" evidence="1">
    <location>
        <begin position="21"/>
        <end position="58"/>
    </location>
</feature>
<keyword evidence="3" id="KW-1185">Reference proteome</keyword>
<proteinExistence type="predicted"/>
<evidence type="ECO:0000256" key="1">
    <source>
        <dbReference type="SAM" id="MobiDB-lite"/>
    </source>
</evidence>
<feature type="region of interest" description="Disordered" evidence="1">
    <location>
        <begin position="154"/>
        <end position="179"/>
    </location>
</feature>
<protein>
    <submittedName>
        <fullName evidence="2">Uncharacterized protein</fullName>
    </submittedName>
</protein>
<comment type="caution">
    <text evidence="2">The sequence shown here is derived from an EMBL/GenBank/DDBJ whole genome shotgun (WGS) entry which is preliminary data.</text>
</comment>
<organism evidence="2 3">
    <name type="scientific">Tegillarca granosa</name>
    <name type="common">Malaysian cockle</name>
    <name type="synonym">Anadara granosa</name>
    <dbReference type="NCBI Taxonomy" id="220873"/>
    <lineage>
        <taxon>Eukaryota</taxon>
        <taxon>Metazoa</taxon>
        <taxon>Spiralia</taxon>
        <taxon>Lophotrochozoa</taxon>
        <taxon>Mollusca</taxon>
        <taxon>Bivalvia</taxon>
        <taxon>Autobranchia</taxon>
        <taxon>Pteriomorphia</taxon>
        <taxon>Arcoida</taxon>
        <taxon>Arcoidea</taxon>
        <taxon>Arcidae</taxon>
        <taxon>Tegillarca</taxon>
    </lineage>
</organism>
<name>A0ABQ9F8Z1_TEGGR</name>
<feature type="compositionally biased region" description="Polar residues" evidence="1">
    <location>
        <begin position="164"/>
        <end position="179"/>
    </location>
</feature>
<gene>
    <name evidence="2" type="ORF">KUTeg_008360</name>
</gene>
<reference evidence="2 3" key="1">
    <citation type="submission" date="2022-12" db="EMBL/GenBank/DDBJ databases">
        <title>Chromosome-level genome of Tegillarca granosa.</title>
        <authorList>
            <person name="Kim J."/>
        </authorList>
    </citation>
    <scope>NUCLEOTIDE SEQUENCE [LARGE SCALE GENOMIC DNA]</scope>
    <source>
        <strain evidence="2">Teg-2019</strain>
        <tissue evidence="2">Adductor muscle</tissue>
    </source>
</reference>
<feature type="region of interest" description="Disordered" evidence="1">
    <location>
        <begin position="14"/>
        <end position="64"/>
    </location>
</feature>